<evidence type="ECO:0000313" key="6">
    <source>
        <dbReference type="EMBL" id="MCF2301221.1"/>
    </source>
</evidence>
<dbReference type="InterPro" id="IPR046668">
    <property type="entry name" value="DUF6538"/>
</dbReference>
<dbReference type="Gene3D" id="1.10.443.10">
    <property type="entry name" value="Intergrase catalytic core"/>
    <property type="match status" value="1"/>
</dbReference>
<dbReference type="InterPro" id="IPR011010">
    <property type="entry name" value="DNA_brk_join_enz"/>
</dbReference>
<dbReference type="GO" id="GO:0015074">
    <property type="term" value="P:DNA integration"/>
    <property type="evidence" value="ECO:0007669"/>
    <property type="project" value="UniProtKB-KW"/>
</dbReference>
<dbReference type="Gene3D" id="1.10.150.130">
    <property type="match status" value="1"/>
</dbReference>
<keyword evidence="3" id="KW-0238">DNA-binding</keyword>
<keyword evidence="2" id="KW-0229">DNA integration</keyword>
<dbReference type="Pfam" id="PF00589">
    <property type="entry name" value="Phage_integrase"/>
    <property type="match status" value="1"/>
</dbReference>
<reference evidence="6" key="1">
    <citation type="submission" date="2019-11" db="EMBL/GenBank/DDBJ databases">
        <title>Comparative genomics of photobacteria reveal adaptation to distinct habitats.</title>
        <authorList>
            <person name="Fuertes-Perez S."/>
            <person name="Hilgarth M."/>
            <person name="Vogel R.F."/>
        </authorList>
    </citation>
    <scope>NUCLEOTIDE SEQUENCE</scope>
    <source>
        <strain evidence="6">TMW2.2145</strain>
    </source>
</reference>
<name>A0AAW4ZSZ2_PHOPO</name>
<gene>
    <name evidence="6" type="ORF">GLP33_05690</name>
</gene>
<feature type="domain" description="Tyr recombinase" evidence="5">
    <location>
        <begin position="439"/>
        <end position="638"/>
    </location>
</feature>
<evidence type="ECO:0000313" key="7">
    <source>
        <dbReference type="Proteomes" id="UP000813876"/>
    </source>
</evidence>
<organism evidence="6 7">
    <name type="scientific">Photobacterium phosphoreum</name>
    <dbReference type="NCBI Taxonomy" id="659"/>
    <lineage>
        <taxon>Bacteria</taxon>
        <taxon>Pseudomonadati</taxon>
        <taxon>Pseudomonadota</taxon>
        <taxon>Gammaproteobacteria</taxon>
        <taxon>Vibrionales</taxon>
        <taxon>Vibrionaceae</taxon>
        <taxon>Photobacterium</taxon>
    </lineage>
</organism>
<dbReference type="PANTHER" id="PTHR30349:SF41">
    <property type="entry name" value="INTEGRASE_RECOMBINASE PROTEIN MJ0367-RELATED"/>
    <property type="match status" value="1"/>
</dbReference>
<dbReference type="Proteomes" id="UP000813876">
    <property type="component" value="Unassembled WGS sequence"/>
</dbReference>
<evidence type="ECO:0000256" key="3">
    <source>
        <dbReference type="ARBA" id="ARBA00023125"/>
    </source>
</evidence>
<dbReference type="Pfam" id="PF20172">
    <property type="entry name" value="DUF6538"/>
    <property type="match status" value="1"/>
</dbReference>
<dbReference type="AlphaFoldDB" id="A0AAW4ZSZ2"/>
<dbReference type="InterPro" id="IPR013762">
    <property type="entry name" value="Integrase-like_cat_sf"/>
</dbReference>
<dbReference type="InterPro" id="IPR010998">
    <property type="entry name" value="Integrase_recombinase_N"/>
</dbReference>
<dbReference type="CDD" id="cd01184">
    <property type="entry name" value="INT_C_like_1"/>
    <property type="match status" value="1"/>
</dbReference>
<dbReference type="PANTHER" id="PTHR30349">
    <property type="entry name" value="PHAGE INTEGRASE-RELATED"/>
    <property type="match status" value="1"/>
</dbReference>
<protein>
    <submittedName>
        <fullName evidence="6">Tyrosine-type recombinase/integrase</fullName>
    </submittedName>
</protein>
<dbReference type="RefSeq" id="WP_232580883.1">
    <property type="nucleotide sequence ID" value="NZ_WMCP01000004.1"/>
</dbReference>
<sequence>MNKNNFLSLNRFHTFYFRQRTPFDILEQIPSAKKEIKISLQTKCRSTAMKAAREHKVMFDCLFAELRDSMTKMDSMRERFQDLDESTQRQLMLKQRATEAINDQQFTQQLFFLLERKDRIKKAFENIEALQGYSLANIDLSSIDKINHFIAIIDLLSSPSLSDPQPYIDQLKIKPQLPEAQVQTGNNAFKSVSIARMVVKRNQPKPPPETPSQLIRHSKITRNEAGQTIVGLIDTEINTGHAPALRSNLNNSANDDIILEGISLDNEHDTHNFVKLLSLLEKGEDVPIKEFEAFSKPVIVPKTMLKISELFQKFYDENNAEWKSHKTHTTNLAFYDTFVEIVGDVFVDELSYEHANQYIDTLRKLPPNRRKLNAYKDKSIEDLMAMEGTFIPMSAANVNKNLERLKSVFIWAVQRKYMTVNILEKMRVKDRTQKVQAKKQRDRFTQDELALIFNSNKYTQGTHNRTYEYWLPLLGLYLGARLGELSQLRLHDIYREDGTWLVDFNEDEDKSLKTINSIRKVPVHKTLVRLGFIQYIEHLKDMYIDKKLHTNLIFPDLIKGRDGYGHNTAKSFDRYLRSLGIKADGKSFHSLRHTFADERKQADENPAMTAEIMGHEIDNETLGRYGKEYKITLKKAHIDRYEPLTDAQIKNIRLFQFWREFSSGKALSKRANAMFDLTKSIKSNKHLHKALAAPLGIDPPIEVPRQPRKTISAT</sequence>
<dbReference type="SUPFAM" id="SSF56349">
    <property type="entry name" value="DNA breaking-rejoining enzymes"/>
    <property type="match status" value="1"/>
</dbReference>
<accession>A0AAW4ZSZ2</accession>
<dbReference type="InterPro" id="IPR050090">
    <property type="entry name" value="Tyrosine_recombinase_XerCD"/>
</dbReference>
<dbReference type="GO" id="GO:0006310">
    <property type="term" value="P:DNA recombination"/>
    <property type="evidence" value="ECO:0007669"/>
    <property type="project" value="UniProtKB-KW"/>
</dbReference>
<evidence type="ECO:0000256" key="1">
    <source>
        <dbReference type="ARBA" id="ARBA00008857"/>
    </source>
</evidence>
<dbReference type="InterPro" id="IPR002104">
    <property type="entry name" value="Integrase_catalytic"/>
</dbReference>
<dbReference type="PROSITE" id="PS51898">
    <property type="entry name" value="TYR_RECOMBINASE"/>
    <property type="match status" value="1"/>
</dbReference>
<evidence type="ECO:0000256" key="2">
    <source>
        <dbReference type="ARBA" id="ARBA00022908"/>
    </source>
</evidence>
<dbReference type="GO" id="GO:0003677">
    <property type="term" value="F:DNA binding"/>
    <property type="evidence" value="ECO:0007669"/>
    <property type="project" value="UniProtKB-KW"/>
</dbReference>
<dbReference type="EMBL" id="WMCP01000004">
    <property type="protein sequence ID" value="MCF2301221.1"/>
    <property type="molecule type" value="Genomic_DNA"/>
</dbReference>
<keyword evidence="4" id="KW-0233">DNA recombination</keyword>
<proteinExistence type="inferred from homology"/>
<comment type="caution">
    <text evidence="6">The sequence shown here is derived from an EMBL/GenBank/DDBJ whole genome shotgun (WGS) entry which is preliminary data.</text>
</comment>
<evidence type="ECO:0000259" key="5">
    <source>
        <dbReference type="PROSITE" id="PS51898"/>
    </source>
</evidence>
<evidence type="ECO:0000256" key="4">
    <source>
        <dbReference type="ARBA" id="ARBA00023172"/>
    </source>
</evidence>
<comment type="similarity">
    <text evidence="1">Belongs to the 'phage' integrase family.</text>
</comment>